<dbReference type="Proteomes" id="UP000186391">
    <property type="component" value="Unassembled WGS sequence"/>
</dbReference>
<dbReference type="PANTHER" id="PTHR34131">
    <property type="entry name" value="(RAP ANNOTATION RELEASE2) GALACTOSE-BINDING LIKE DOMAIN CONTAINING PROTEIN"/>
    <property type="match status" value="1"/>
</dbReference>
<accession>A0A1U7GY17</accession>
<dbReference type="RefSeq" id="WP_073556103.1">
    <property type="nucleotide sequence ID" value="NZ_MRCA01000007.1"/>
</dbReference>
<protein>
    <recommendedName>
        <fullName evidence="3">DUF1997 domain-containing protein</fullName>
    </recommendedName>
</protein>
<gene>
    <name evidence="1" type="ORF">NIES592_14360</name>
</gene>
<dbReference type="InterPro" id="IPR023393">
    <property type="entry name" value="START-like_dom_sf"/>
</dbReference>
<comment type="caution">
    <text evidence="1">The sequence shown here is derived from an EMBL/GenBank/DDBJ whole genome shotgun (WGS) entry which is preliminary data.</text>
</comment>
<keyword evidence="2" id="KW-1185">Reference proteome</keyword>
<dbReference type="PANTHER" id="PTHR34131:SF3">
    <property type="entry name" value="(RAP ANNOTATION RELEASE2) GALACTOSE-BINDING LIKE DOMAIN CONTAINING PROTEIN"/>
    <property type="match status" value="1"/>
</dbReference>
<reference evidence="1 2" key="1">
    <citation type="submission" date="2016-11" db="EMBL/GenBank/DDBJ databases">
        <title>Draft Genome Sequences of Nine Cyanobacterial Strains from Diverse Habitats.</title>
        <authorList>
            <person name="Zhu T."/>
            <person name="Hou S."/>
            <person name="Lu X."/>
            <person name="Hess W.R."/>
        </authorList>
    </citation>
    <scope>NUCLEOTIDE SEQUENCE [LARGE SCALE GENOMIC DNA]</scope>
    <source>
        <strain evidence="1 2">NIES-592</strain>
    </source>
</reference>
<dbReference type="OrthoDB" id="456116at2"/>
<evidence type="ECO:0000313" key="2">
    <source>
        <dbReference type="Proteomes" id="UP000186391"/>
    </source>
</evidence>
<sequence length="233" mass="26676">MISKNQEYQSMESFEPLESTEAVLSIASPIADTETASPEKSLGTTTIFYGRYQDSMEMYASADTIAEYLNNHSSWFSRCAEPMKVEPLGENGYALVIGRFGSFGYEVEPKVGLELLPPEDRIYRIRTIPVPDYQAPGYEVDYNSSLQLIEIQQSQFSNNSVEMTRVEWELDLKVYINFPRFIQRLPKALVQSTGDRLLNQIVRQVSRRLTRKVQEDFHQSLGIELPANVKKNK</sequence>
<proteinExistence type="predicted"/>
<dbReference type="AlphaFoldDB" id="A0A1U7GY17"/>
<name>A0A1U7GY17_9CYAN</name>
<evidence type="ECO:0000313" key="1">
    <source>
        <dbReference type="EMBL" id="OKH13253.1"/>
    </source>
</evidence>
<organism evidence="1 2">
    <name type="scientific">Fischerella major NIES-592</name>
    <dbReference type="NCBI Taxonomy" id="210994"/>
    <lineage>
        <taxon>Bacteria</taxon>
        <taxon>Bacillati</taxon>
        <taxon>Cyanobacteriota</taxon>
        <taxon>Cyanophyceae</taxon>
        <taxon>Nostocales</taxon>
        <taxon>Hapalosiphonaceae</taxon>
        <taxon>Fischerella</taxon>
    </lineage>
</organism>
<dbReference type="Pfam" id="PF09366">
    <property type="entry name" value="DUF1997"/>
    <property type="match status" value="1"/>
</dbReference>
<dbReference type="EMBL" id="MRCA01000007">
    <property type="protein sequence ID" value="OKH13253.1"/>
    <property type="molecule type" value="Genomic_DNA"/>
</dbReference>
<dbReference type="InterPro" id="IPR018971">
    <property type="entry name" value="DUF1997"/>
</dbReference>
<dbReference type="Gene3D" id="3.30.530.20">
    <property type="match status" value="1"/>
</dbReference>
<evidence type="ECO:0008006" key="3">
    <source>
        <dbReference type="Google" id="ProtNLM"/>
    </source>
</evidence>